<accession>A0ACC2L2S3</accession>
<reference evidence="1 2" key="1">
    <citation type="journal article" date="2022" name="Hortic Res">
        <title>A haplotype resolved chromosomal level avocado genome allows analysis of novel avocado genes.</title>
        <authorList>
            <person name="Nath O."/>
            <person name="Fletcher S.J."/>
            <person name="Hayward A."/>
            <person name="Shaw L.M."/>
            <person name="Masouleh A.K."/>
            <person name="Furtado A."/>
            <person name="Henry R.J."/>
            <person name="Mitter N."/>
        </authorList>
    </citation>
    <scope>NUCLEOTIDE SEQUENCE [LARGE SCALE GENOMIC DNA]</scope>
    <source>
        <strain evidence="2">cv. Hass</strain>
    </source>
</reference>
<keyword evidence="2" id="KW-1185">Reference proteome</keyword>
<organism evidence="1 2">
    <name type="scientific">Persea americana</name>
    <name type="common">Avocado</name>
    <dbReference type="NCBI Taxonomy" id="3435"/>
    <lineage>
        <taxon>Eukaryota</taxon>
        <taxon>Viridiplantae</taxon>
        <taxon>Streptophyta</taxon>
        <taxon>Embryophyta</taxon>
        <taxon>Tracheophyta</taxon>
        <taxon>Spermatophyta</taxon>
        <taxon>Magnoliopsida</taxon>
        <taxon>Magnoliidae</taxon>
        <taxon>Laurales</taxon>
        <taxon>Lauraceae</taxon>
        <taxon>Persea</taxon>
    </lineage>
</organism>
<gene>
    <name evidence="1" type="ORF">MRB53_021143</name>
</gene>
<evidence type="ECO:0000313" key="1">
    <source>
        <dbReference type="EMBL" id="KAJ8627836.1"/>
    </source>
</evidence>
<evidence type="ECO:0000313" key="2">
    <source>
        <dbReference type="Proteomes" id="UP001234297"/>
    </source>
</evidence>
<proteinExistence type="predicted"/>
<name>A0ACC2L2S3_PERAE</name>
<comment type="caution">
    <text evidence="1">The sequence shown here is derived from an EMBL/GenBank/DDBJ whole genome shotgun (WGS) entry which is preliminary data.</text>
</comment>
<protein>
    <submittedName>
        <fullName evidence="1">Uncharacterized protein</fullName>
    </submittedName>
</protein>
<dbReference type="EMBL" id="CM056814">
    <property type="protein sequence ID" value="KAJ8627836.1"/>
    <property type="molecule type" value="Genomic_DNA"/>
</dbReference>
<dbReference type="Proteomes" id="UP001234297">
    <property type="component" value="Chromosome 6"/>
</dbReference>
<sequence length="135" mass="14778">MQLGSSAPTSAKPTRSSVAPSPVATSLIARCTPPLFSTTRTHIFMSSMTETPLPQSDVAPPDAPQPGTNSASHCQSQLNFEKAFDRMIDDDDKFKKELEDVGGPPTFEDCEDSDLEDVAEEFQAFEELEFDFDEV</sequence>